<proteinExistence type="predicted"/>
<sequence>MKTLRCMAYNQDGVFVAVCLDLSLAAQADTLKGAQKALEEQLFDYIHEAVSEPEHANQLLNRKAPWQLWVRYYSIHLRMMFTHRAGKAAVFTEDCPAMA</sequence>
<dbReference type="EMBL" id="JTJJ01000111">
    <property type="protein sequence ID" value="KHJ65735.1"/>
    <property type="molecule type" value="Genomic_DNA"/>
</dbReference>
<reference evidence="1 2" key="1">
    <citation type="submission" date="2014-11" db="EMBL/GenBank/DDBJ databases">
        <title>Genome sequencing of Pantoea rodasii ND03.</title>
        <authorList>
            <person name="Muhamad Yunos N.Y."/>
            <person name="Chan K.-G."/>
        </authorList>
    </citation>
    <scope>NUCLEOTIDE SEQUENCE [LARGE SCALE GENOMIC DNA]</scope>
    <source>
        <strain evidence="1 2">ND03</strain>
    </source>
</reference>
<comment type="caution">
    <text evidence="1">The sequence shown here is derived from an EMBL/GenBank/DDBJ whole genome shotgun (WGS) entry which is preliminary data.</text>
</comment>
<evidence type="ECO:0000313" key="2">
    <source>
        <dbReference type="Proteomes" id="UP000030853"/>
    </source>
</evidence>
<evidence type="ECO:0000313" key="1">
    <source>
        <dbReference type="EMBL" id="KHJ65735.1"/>
    </source>
</evidence>
<name>A0A0B1R3T4_9GAMM</name>
<evidence type="ECO:0008006" key="3">
    <source>
        <dbReference type="Google" id="ProtNLM"/>
    </source>
</evidence>
<accession>A0A0B1R3T4</accession>
<protein>
    <recommendedName>
        <fullName evidence="3">DUF1902 domain-containing protein</fullName>
    </recommendedName>
</protein>
<gene>
    <name evidence="1" type="ORF">QU24_22920</name>
</gene>
<dbReference type="Proteomes" id="UP000030853">
    <property type="component" value="Unassembled WGS sequence"/>
</dbReference>
<dbReference type="AlphaFoldDB" id="A0A0B1R3T4"/>
<organism evidence="1 2">
    <name type="scientific">Pantoea rodasii</name>
    <dbReference type="NCBI Taxonomy" id="1076549"/>
    <lineage>
        <taxon>Bacteria</taxon>
        <taxon>Pseudomonadati</taxon>
        <taxon>Pseudomonadota</taxon>
        <taxon>Gammaproteobacteria</taxon>
        <taxon>Enterobacterales</taxon>
        <taxon>Erwiniaceae</taxon>
        <taxon>Pantoea</taxon>
    </lineage>
</organism>
<dbReference type="RefSeq" id="WP_039335951.1">
    <property type="nucleotide sequence ID" value="NZ_JTJJ01000111.1"/>
</dbReference>